<gene>
    <name evidence="1" type="ORF">NCTC7807_04628</name>
</gene>
<accession>A0A380P6R5</accession>
<evidence type="ECO:0000313" key="2">
    <source>
        <dbReference type="Proteomes" id="UP000254150"/>
    </source>
</evidence>
<dbReference type="Proteomes" id="UP000254150">
    <property type="component" value="Unassembled WGS sequence"/>
</dbReference>
<sequence>MSLSQGLIRDVAPAGELVRRIVTEAREVLLRTAGQWA</sequence>
<name>A0A380P6R5_STRGR</name>
<dbReference type="EMBL" id="UHID01000007">
    <property type="protein sequence ID" value="SUP60557.1"/>
    <property type="molecule type" value="Genomic_DNA"/>
</dbReference>
<reference evidence="1 2" key="1">
    <citation type="submission" date="2018-06" db="EMBL/GenBank/DDBJ databases">
        <authorList>
            <consortium name="Pathogen Informatics"/>
            <person name="Doyle S."/>
        </authorList>
    </citation>
    <scope>NUCLEOTIDE SEQUENCE [LARGE SCALE GENOMIC DNA]</scope>
    <source>
        <strain evidence="1 2">NCTC7807</strain>
    </source>
</reference>
<evidence type="ECO:0000313" key="1">
    <source>
        <dbReference type="EMBL" id="SUP60557.1"/>
    </source>
</evidence>
<dbReference type="AlphaFoldDB" id="A0A380P6R5"/>
<organism evidence="1 2">
    <name type="scientific">Streptomyces griseus</name>
    <dbReference type="NCBI Taxonomy" id="1911"/>
    <lineage>
        <taxon>Bacteria</taxon>
        <taxon>Bacillati</taxon>
        <taxon>Actinomycetota</taxon>
        <taxon>Actinomycetes</taxon>
        <taxon>Kitasatosporales</taxon>
        <taxon>Streptomycetaceae</taxon>
        <taxon>Streptomyces</taxon>
    </lineage>
</organism>
<protein>
    <submittedName>
        <fullName evidence="1">Uncharacterized protein</fullName>
    </submittedName>
</protein>
<proteinExistence type="predicted"/>